<dbReference type="PANTHER" id="PTHR24253:SF176">
    <property type="entry name" value="CORIN, ISOFORM B"/>
    <property type="match status" value="1"/>
</dbReference>
<comment type="caution">
    <text evidence="6">The sequence shown here is derived from an EMBL/GenBank/DDBJ whole genome shotgun (WGS) entry which is preliminary data.</text>
</comment>
<keyword evidence="4" id="KW-0732">Signal</keyword>
<feature type="domain" description="Peptidase S1" evidence="5">
    <location>
        <begin position="27"/>
        <end position="267"/>
    </location>
</feature>
<dbReference type="PROSITE" id="PS00135">
    <property type="entry name" value="TRYPSIN_SER"/>
    <property type="match status" value="1"/>
</dbReference>
<feature type="chain" id="PRO_5035459468" description="Peptidase S1 domain-containing protein" evidence="4">
    <location>
        <begin position="19"/>
        <end position="283"/>
    </location>
</feature>
<evidence type="ECO:0000259" key="5">
    <source>
        <dbReference type="PROSITE" id="PS50240"/>
    </source>
</evidence>
<dbReference type="InterPro" id="IPR001314">
    <property type="entry name" value="Peptidase_S1A"/>
</dbReference>
<dbReference type="InterPro" id="IPR001254">
    <property type="entry name" value="Trypsin_dom"/>
</dbReference>
<evidence type="ECO:0000256" key="1">
    <source>
        <dbReference type="ARBA" id="ARBA00023157"/>
    </source>
</evidence>
<accession>A0A8K0D4C2</accession>
<dbReference type="InterPro" id="IPR033116">
    <property type="entry name" value="TRYPSIN_SER"/>
</dbReference>
<dbReference type="PRINTS" id="PR00722">
    <property type="entry name" value="CHYMOTRYPSIN"/>
</dbReference>
<keyword evidence="1" id="KW-1015">Disulfide bond</keyword>
<feature type="signal peptide" evidence="4">
    <location>
        <begin position="1"/>
        <end position="18"/>
    </location>
</feature>
<keyword evidence="3" id="KW-0720">Serine protease</keyword>
<dbReference type="InterPro" id="IPR009003">
    <property type="entry name" value="Peptidase_S1_PA"/>
</dbReference>
<dbReference type="InterPro" id="IPR018114">
    <property type="entry name" value="TRYPSIN_HIS"/>
</dbReference>
<dbReference type="AlphaFoldDB" id="A0A8K0D4C2"/>
<protein>
    <recommendedName>
        <fullName evidence="5">Peptidase S1 domain-containing protein</fullName>
    </recommendedName>
</protein>
<sequence>MELILIQIILVVTCRVTPYHKIKRGRIVDGENATAGQFPYMISLSIVVNQTVMKHLCGGTILTTSWSVTAAHCIDDEIEILIKYKYIKMVGNTLIYTKNYKQHDIDCYEIHPKFGNEFGNDIALIRVEQPFNGHYEKAIALPPSNFKYVIGTKVIIIGWGHLDQEGTKSDLLRYTEVRLIDDFSCKRAYQTGKTRELNSDIMVCAGDDTHKNTACFGDSGGPLIQESNQSGESYQIGITSFGRNCIPFPVVFTRITAYLDWINDIQCRHESSCKNNIFENRNT</sequence>
<evidence type="ECO:0000256" key="3">
    <source>
        <dbReference type="RuleBase" id="RU363034"/>
    </source>
</evidence>
<evidence type="ECO:0000313" key="7">
    <source>
        <dbReference type="Proteomes" id="UP000801492"/>
    </source>
</evidence>
<dbReference type="Proteomes" id="UP000801492">
    <property type="component" value="Unassembled WGS sequence"/>
</dbReference>
<dbReference type="Gene3D" id="2.40.10.10">
    <property type="entry name" value="Trypsin-like serine proteases"/>
    <property type="match status" value="1"/>
</dbReference>
<comment type="similarity">
    <text evidence="2">Belongs to the peptidase S1 family. CLIP subfamily.</text>
</comment>
<evidence type="ECO:0000313" key="6">
    <source>
        <dbReference type="EMBL" id="KAF2897709.1"/>
    </source>
</evidence>
<keyword evidence="3" id="KW-0645">Protease</keyword>
<dbReference type="PANTHER" id="PTHR24253">
    <property type="entry name" value="TRANSMEMBRANE PROTEASE SERINE"/>
    <property type="match status" value="1"/>
</dbReference>
<dbReference type="EMBL" id="VTPC01003965">
    <property type="protein sequence ID" value="KAF2897709.1"/>
    <property type="molecule type" value="Genomic_DNA"/>
</dbReference>
<dbReference type="GO" id="GO:0006508">
    <property type="term" value="P:proteolysis"/>
    <property type="evidence" value="ECO:0007669"/>
    <property type="project" value="UniProtKB-KW"/>
</dbReference>
<dbReference type="OrthoDB" id="7859213at2759"/>
<dbReference type="GO" id="GO:0004252">
    <property type="term" value="F:serine-type endopeptidase activity"/>
    <property type="evidence" value="ECO:0007669"/>
    <property type="project" value="InterPro"/>
</dbReference>
<dbReference type="PROSITE" id="PS50240">
    <property type="entry name" value="TRYPSIN_DOM"/>
    <property type="match status" value="1"/>
</dbReference>
<keyword evidence="3" id="KW-0378">Hydrolase</keyword>
<gene>
    <name evidence="6" type="ORF">ILUMI_08464</name>
</gene>
<dbReference type="CDD" id="cd00190">
    <property type="entry name" value="Tryp_SPc"/>
    <property type="match status" value="1"/>
</dbReference>
<name>A0A8K0D4C2_IGNLU</name>
<dbReference type="PROSITE" id="PS00134">
    <property type="entry name" value="TRYPSIN_HIS"/>
    <property type="match status" value="1"/>
</dbReference>
<evidence type="ECO:0000256" key="4">
    <source>
        <dbReference type="SAM" id="SignalP"/>
    </source>
</evidence>
<evidence type="ECO:0000256" key="2">
    <source>
        <dbReference type="ARBA" id="ARBA00024195"/>
    </source>
</evidence>
<dbReference type="SUPFAM" id="SSF50494">
    <property type="entry name" value="Trypsin-like serine proteases"/>
    <property type="match status" value="1"/>
</dbReference>
<reference evidence="6" key="1">
    <citation type="submission" date="2019-08" db="EMBL/GenBank/DDBJ databases">
        <title>The genome of the North American firefly Photinus pyralis.</title>
        <authorList>
            <consortium name="Photinus pyralis genome working group"/>
            <person name="Fallon T.R."/>
            <person name="Sander Lower S.E."/>
            <person name="Weng J.-K."/>
        </authorList>
    </citation>
    <scope>NUCLEOTIDE SEQUENCE</scope>
    <source>
        <strain evidence="6">TRF0915ILg1</strain>
        <tissue evidence="6">Whole body</tissue>
    </source>
</reference>
<keyword evidence="7" id="KW-1185">Reference proteome</keyword>
<dbReference type="Pfam" id="PF00089">
    <property type="entry name" value="Trypsin"/>
    <property type="match status" value="1"/>
</dbReference>
<proteinExistence type="inferred from homology"/>
<dbReference type="SMART" id="SM00020">
    <property type="entry name" value="Tryp_SPc"/>
    <property type="match status" value="1"/>
</dbReference>
<dbReference type="InterPro" id="IPR043504">
    <property type="entry name" value="Peptidase_S1_PA_chymotrypsin"/>
</dbReference>
<dbReference type="FunFam" id="2.40.10.10:FF:000002">
    <property type="entry name" value="Transmembrane protease serine"/>
    <property type="match status" value="1"/>
</dbReference>
<organism evidence="6 7">
    <name type="scientific">Ignelater luminosus</name>
    <name type="common">Cucubano</name>
    <name type="synonym">Pyrophorus luminosus</name>
    <dbReference type="NCBI Taxonomy" id="2038154"/>
    <lineage>
        <taxon>Eukaryota</taxon>
        <taxon>Metazoa</taxon>
        <taxon>Ecdysozoa</taxon>
        <taxon>Arthropoda</taxon>
        <taxon>Hexapoda</taxon>
        <taxon>Insecta</taxon>
        <taxon>Pterygota</taxon>
        <taxon>Neoptera</taxon>
        <taxon>Endopterygota</taxon>
        <taxon>Coleoptera</taxon>
        <taxon>Polyphaga</taxon>
        <taxon>Elateriformia</taxon>
        <taxon>Elateroidea</taxon>
        <taxon>Elateridae</taxon>
        <taxon>Agrypninae</taxon>
        <taxon>Pyrophorini</taxon>
        <taxon>Ignelater</taxon>
    </lineage>
</organism>